<organism evidence="1">
    <name type="scientific">Clostridium botulinum</name>
    <dbReference type="NCBI Taxonomy" id="1491"/>
    <lineage>
        <taxon>Bacteria</taxon>
        <taxon>Bacillati</taxon>
        <taxon>Bacillota</taxon>
        <taxon>Clostridia</taxon>
        <taxon>Eubacteriales</taxon>
        <taxon>Clostridiaceae</taxon>
        <taxon>Clostridium</taxon>
    </lineage>
</organism>
<evidence type="ECO:0000313" key="2">
    <source>
        <dbReference type="EMBL" id="NFU61074.1"/>
    </source>
</evidence>
<dbReference type="EMBL" id="SWNS01000030">
    <property type="protein sequence ID" value="NFD88675.1"/>
    <property type="molecule type" value="Genomic_DNA"/>
</dbReference>
<protein>
    <submittedName>
        <fullName evidence="1">Uncharacterized protein</fullName>
    </submittedName>
</protein>
<reference evidence="1" key="1">
    <citation type="submission" date="2019-04" db="EMBL/GenBank/DDBJ databases">
        <title>Genome sequencing of Clostridium botulinum Groups I-IV and Clostridium butyricum.</title>
        <authorList>
            <person name="Brunt J."/>
            <person name="Van Vliet A.H.M."/>
            <person name="Stringer S.C."/>
            <person name="Carter A.T."/>
            <person name="Peck M.W."/>
        </authorList>
    </citation>
    <scope>NUCLEOTIDE SEQUENCE</scope>
    <source>
        <strain evidence="2">7221C</strain>
        <strain evidence="1">Colworth BL165</strain>
    </source>
</reference>
<dbReference type="AlphaFoldDB" id="A0A6G4DCL0"/>
<name>A0A6G4DCL0_CLOBO</name>
<dbReference type="Proteomes" id="UP000785180">
    <property type="component" value="Unassembled WGS sequence"/>
</dbReference>
<accession>A0A6G4DCL0</accession>
<comment type="caution">
    <text evidence="1">The sequence shown here is derived from an EMBL/GenBank/DDBJ whole genome shotgun (WGS) entry which is preliminary data.</text>
</comment>
<evidence type="ECO:0000313" key="1">
    <source>
        <dbReference type="EMBL" id="NFD88675.1"/>
    </source>
</evidence>
<sequence length="104" mass="12517">MTLEEQLFWMKLEHRKKKAIEFNTSKVNLQATGEELRRVLANLQGKETISNREFKYILYCMDYNNWTLKEIIQAREQIERKSINVLQIVSCSKDILDRRIICHK</sequence>
<gene>
    <name evidence="1" type="ORF">FCV13_11865</name>
    <name evidence="2" type="ORF">FDF67_13100</name>
</gene>
<proteinExistence type="predicted"/>
<dbReference type="EMBL" id="SXDK01000039">
    <property type="protein sequence ID" value="NFU61074.1"/>
    <property type="molecule type" value="Genomic_DNA"/>
</dbReference>